<sequence length="85" mass="9702">MSSTIPPRNLGALFLEFAHPPNSYEKRLKELLGHPQGLKTIEVPERFSVIEAGTAFEIWKDDMALTSRSYDELFPVQVRRVGWVS</sequence>
<reference evidence="1 2" key="1">
    <citation type="journal article" date="2010" name="Proc. Natl. Acad. Sci. U.S.A.">
        <title>Insights into evolution of multicellular fungi from the assembled chromosomes of the mushroom Coprinopsis cinerea (Coprinus cinereus).</title>
        <authorList>
            <person name="Stajich J.E."/>
            <person name="Wilke S.K."/>
            <person name="Ahren D."/>
            <person name="Au C.H."/>
            <person name="Birren B.W."/>
            <person name="Borodovsky M."/>
            <person name="Burns C."/>
            <person name="Canback B."/>
            <person name="Casselton L.A."/>
            <person name="Cheng C.K."/>
            <person name="Deng J."/>
            <person name="Dietrich F.S."/>
            <person name="Fargo D.C."/>
            <person name="Farman M.L."/>
            <person name="Gathman A.C."/>
            <person name="Goldberg J."/>
            <person name="Guigo R."/>
            <person name="Hoegger P.J."/>
            <person name="Hooker J.B."/>
            <person name="Huggins A."/>
            <person name="James T.Y."/>
            <person name="Kamada T."/>
            <person name="Kilaru S."/>
            <person name="Kodira C."/>
            <person name="Kues U."/>
            <person name="Kupfer D."/>
            <person name="Kwan H.S."/>
            <person name="Lomsadze A."/>
            <person name="Li W."/>
            <person name="Lilly W.W."/>
            <person name="Ma L.J."/>
            <person name="Mackey A.J."/>
            <person name="Manning G."/>
            <person name="Martin F."/>
            <person name="Muraguchi H."/>
            <person name="Natvig D.O."/>
            <person name="Palmerini H."/>
            <person name="Ramesh M.A."/>
            <person name="Rehmeyer C.J."/>
            <person name="Roe B.A."/>
            <person name="Shenoy N."/>
            <person name="Stanke M."/>
            <person name="Ter-Hovhannisyan V."/>
            <person name="Tunlid A."/>
            <person name="Velagapudi R."/>
            <person name="Vision T.J."/>
            <person name="Zeng Q."/>
            <person name="Zolan M.E."/>
            <person name="Pukkila P.J."/>
        </authorList>
    </citation>
    <scope>NUCLEOTIDE SEQUENCE [LARGE SCALE GENOMIC DNA]</scope>
    <source>
        <strain evidence="2">Okayama-7 / 130 / ATCC MYA-4618 / FGSC 9003</strain>
    </source>
</reference>
<dbReference type="AlphaFoldDB" id="A8NAK0"/>
<dbReference type="GeneID" id="6008328"/>
<dbReference type="RefSeq" id="XP_001831852.2">
    <property type="nucleotide sequence ID" value="XM_001831800.2"/>
</dbReference>
<name>A8NAK0_COPC7</name>
<evidence type="ECO:0000313" key="2">
    <source>
        <dbReference type="Proteomes" id="UP000001861"/>
    </source>
</evidence>
<dbReference type="VEuPathDB" id="FungiDB:CC1G_05951"/>
<gene>
    <name evidence="1" type="ORF">CC1G_05951</name>
</gene>
<comment type="caution">
    <text evidence="1">The sequence shown here is derived from an EMBL/GenBank/DDBJ whole genome shotgun (WGS) entry which is preliminary data.</text>
</comment>
<dbReference type="KEGG" id="cci:CC1G_05951"/>
<dbReference type="InParanoid" id="A8NAK0"/>
<evidence type="ECO:0000313" key="1">
    <source>
        <dbReference type="EMBL" id="EAU90035.2"/>
    </source>
</evidence>
<dbReference type="OrthoDB" id="274828at2759"/>
<dbReference type="Proteomes" id="UP000001861">
    <property type="component" value="Unassembled WGS sequence"/>
</dbReference>
<protein>
    <submittedName>
        <fullName evidence="1">Uncharacterized protein</fullName>
    </submittedName>
</protein>
<keyword evidence="2" id="KW-1185">Reference proteome</keyword>
<dbReference type="STRING" id="240176.A8NAK0"/>
<accession>A8NAK0</accession>
<dbReference type="HOGENOM" id="CLU_2512558_0_0_1"/>
<dbReference type="EMBL" id="AACS02000007">
    <property type="protein sequence ID" value="EAU90035.2"/>
    <property type="molecule type" value="Genomic_DNA"/>
</dbReference>
<organism evidence="1 2">
    <name type="scientific">Coprinopsis cinerea (strain Okayama-7 / 130 / ATCC MYA-4618 / FGSC 9003)</name>
    <name type="common">Inky cap fungus</name>
    <name type="synonym">Hormographiella aspergillata</name>
    <dbReference type="NCBI Taxonomy" id="240176"/>
    <lineage>
        <taxon>Eukaryota</taxon>
        <taxon>Fungi</taxon>
        <taxon>Dikarya</taxon>
        <taxon>Basidiomycota</taxon>
        <taxon>Agaricomycotina</taxon>
        <taxon>Agaricomycetes</taxon>
        <taxon>Agaricomycetidae</taxon>
        <taxon>Agaricales</taxon>
        <taxon>Agaricineae</taxon>
        <taxon>Psathyrellaceae</taxon>
        <taxon>Coprinopsis</taxon>
    </lineage>
</organism>
<proteinExistence type="predicted"/>